<dbReference type="SMART" id="SM00304">
    <property type="entry name" value="HAMP"/>
    <property type="match status" value="1"/>
</dbReference>
<dbReference type="SUPFAM" id="SSF55874">
    <property type="entry name" value="ATPase domain of HSP90 chaperone/DNA topoisomerase II/histidine kinase"/>
    <property type="match status" value="1"/>
</dbReference>
<dbReference type="EC" id="2.7.13.3" evidence="3"/>
<dbReference type="CDD" id="cd06225">
    <property type="entry name" value="HAMP"/>
    <property type="match status" value="1"/>
</dbReference>
<accession>A0A2T5FUZ7</accession>
<evidence type="ECO:0000256" key="4">
    <source>
        <dbReference type="ARBA" id="ARBA00022475"/>
    </source>
</evidence>
<evidence type="ECO:0000259" key="16">
    <source>
        <dbReference type="PROSITE" id="PS50109"/>
    </source>
</evidence>
<dbReference type="CDD" id="cd00082">
    <property type="entry name" value="HisKA"/>
    <property type="match status" value="1"/>
</dbReference>
<dbReference type="Gene3D" id="1.10.287.130">
    <property type="match status" value="1"/>
</dbReference>
<dbReference type="Pfam" id="PF02518">
    <property type="entry name" value="HATPase_c"/>
    <property type="match status" value="1"/>
</dbReference>
<dbReference type="GO" id="GO:0000155">
    <property type="term" value="F:phosphorelay sensor kinase activity"/>
    <property type="evidence" value="ECO:0007669"/>
    <property type="project" value="InterPro"/>
</dbReference>
<keyword evidence="14 15" id="KW-0472">Membrane</keyword>
<keyword evidence="7" id="KW-0808">Transferase</keyword>
<dbReference type="Gene3D" id="3.30.565.10">
    <property type="entry name" value="Histidine kinase-like ATPase, C-terminal domain"/>
    <property type="match status" value="1"/>
</dbReference>
<evidence type="ECO:0000256" key="5">
    <source>
        <dbReference type="ARBA" id="ARBA00022519"/>
    </source>
</evidence>
<dbReference type="InterPro" id="IPR003660">
    <property type="entry name" value="HAMP_dom"/>
</dbReference>
<name>A0A2T5FUZ7_9SPHN</name>
<protein>
    <recommendedName>
        <fullName evidence="3">histidine kinase</fullName>
        <ecNumber evidence="3">2.7.13.3</ecNumber>
    </recommendedName>
</protein>
<keyword evidence="11" id="KW-0067">ATP-binding</keyword>
<evidence type="ECO:0000256" key="3">
    <source>
        <dbReference type="ARBA" id="ARBA00012438"/>
    </source>
</evidence>
<dbReference type="SUPFAM" id="SSF47384">
    <property type="entry name" value="Homodimeric domain of signal transducing histidine kinase"/>
    <property type="match status" value="1"/>
</dbReference>
<evidence type="ECO:0000256" key="2">
    <source>
        <dbReference type="ARBA" id="ARBA00004429"/>
    </source>
</evidence>
<dbReference type="PRINTS" id="PR00344">
    <property type="entry name" value="BCTRLSENSOR"/>
</dbReference>
<proteinExistence type="predicted"/>
<keyword evidence="4" id="KW-1003">Cell membrane</keyword>
<dbReference type="RefSeq" id="WP_107969139.1">
    <property type="nucleotide sequence ID" value="NZ_NWBU01000015.1"/>
</dbReference>
<evidence type="ECO:0000256" key="15">
    <source>
        <dbReference type="SAM" id="Phobius"/>
    </source>
</evidence>
<evidence type="ECO:0000256" key="10">
    <source>
        <dbReference type="ARBA" id="ARBA00022777"/>
    </source>
</evidence>
<evidence type="ECO:0000256" key="11">
    <source>
        <dbReference type="ARBA" id="ARBA00022840"/>
    </source>
</evidence>
<keyword evidence="12 15" id="KW-1133">Transmembrane helix</keyword>
<dbReference type="CDD" id="cd00075">
    <property type="entry name" value="HATPase"/>
    <property type="match status" value="1"/>
</dbReference>
<evidence type="ECO:0000256" key="12">
    <source>
        <dbReference type="ARBA" id="ARBA00022989"/>
    </source>
</evidence>
<evidence type="ECO:0000256" key="7">
    <source>
        <dbReference type="ARBA" id="ARBA00022679"/>
    </source>
</evidence>
<keyword evidence="9" id="KW-0547">Nucleotide-binding</keyword>
<dbReference type="Pfam" id="PF00672">
    <property type="entry name" value="HAMP"/>
    <property type="match status" value="1"/>
</dbReference>
<dbReference type="InterPro" id="IPR003594">
    <property type="entry name" value="HATPase_dom"/>
</dbReference>
<dbReference type="InterPro" id="IPR036890">
    <property type="entry name" value="HATPase_C_sf"/>
</dbReference>
<evidence type="ECO:0000259" key="17">
    <source>
        <dbReference type="PROSITE" id="PS50885"/>
    </source>
</evidence>
<dbReference type="SMART" id="SM00387">
    <property type="entry name" value="HATPase_c"/>
    <property type="match status" value="1"/>
</dbReference>
<dbReference type="AlphaFoldDB" id="A0A2T5FUZ7"/>
<keyword evidence="19" id="KW-1185">Reference proteome</keyword>
<feature type="domain" description="Histidine kinase" evidence="16">
    <location>
        <begin position="251"/>
        <end position="449"/>
    </location>
</feature>
<dbReference type="Proteomes" id="UP000244162">
    <property type="component" value="Unassembled WGS sequence"/>
</dbReference>
<dbReference type="GO" id="GO:0005886">
    <property type="term" value="C:plasma membrane"/>
    <property type="evidence" value="ECO:0007669"/>
    <property type="project" value="UniProtKB-SubCell"/>
</dbReference>
<feature type="domain" description="HAMP" evidence="17">
    <location>
        <begin position="191"/>
        <end position="243"/>
    </location>
</feature>
<evidence type="ECO:0000256" key="6">
    <source>
        <dbReference type="ARBA" id="ARBA00022553"/>
    </source>
</evidence>
<dbReference type="SUPFAM" id="SSF158472">
    <property type="entry name" value="HAMP domain-like"/>
    <property type="match status" value="1"/>
</dbReference>
<evidence type="ECO:0000256" key="8">
    <source>
        <dbReference type="ARBA" id="ARBA00022692"/>
    </source>
</evidence>
<dbReference type="InterPro" id="IPR005467">
    <property type="entry name" value="His_kinase_dom"/>
</dbReference>
<organism evidence="18 19">
    <name type="scientific">Sphingomonas oleivorans</name>
    <dbReference type="NCBI Taxonomy" id="1735121"/>
    <lineage>
        <taxon>Bacteria</taxon>
        <taxon>Pseudomonadati</taxon>
        <taxon>Pseudomonadota</taxon>
        <taxon>Alphaproteobacteria</taxon>
        <taxon>Sphingomonadales</taxon>
        <taxon>Sphingomonadaceae</taxon>
        <taxon>Sphingomonas</taxon>
    </lineage>
</organism>
<dbReference type="InterPro" id="IPR036097">
    <property type="entry name" value="HisK_dim/P_sf"/>
</dbReference>
<feature type="transmembrane region" description="Helical" evidence="15">
    <location>
        <begin position="171"/>
        <end position="190"/>
    </location>
</feature>
<keyword evidence="13" id="KW-0902">Two-component regulatory system</keyword>
<evidence type="ECO:0000256" key="1">
    <source>
        <dbReference type="ARBA" id="ARBA00000085"/>
    </source>
</evidence>
<dbReference type="PROSITE" id="PS50885">
    <property type="entry name" value="HAMP"/>
    <property type="match status" value="1"/>
</dbReference>
<dbReference type="PANTHER" id="PTHR44936">
    <property type="entry name" value="SENSOR PROTEIN CREC"/>
    <property type="match status" value="1"/>
</dbReference>
<evidence type="ECO:0000256" key="14">
    <source>
        <dbReference type="ARBA" id="ARBA00023136"/>
    </source>
</evidence>
<dbReference type="InterPro" id="IPR003661">
    <property type="entry name" value="HisK_dim/P_dom"/>
</dbReference>
<dbReference type="PROSITE" id="PS50109">
    <property type="entry name" value="HIS_KIN"/>
    <property type="match status" value="1"/>
</dbReference>
<evidence type="ECO:0000313" key="19">
    <source>
        <dbReference type="Proteomes" id="UP000244162"/>
    </source>
</evidence>
<dbReference type="EMBL" id="NWBU01000015">
    <property type="protein sequence ID" value="PTQ08550.1"/>
    <property type="molecule type" value="Genomic_DNA"/>
</dbReference>
<comment type="subcellular location">
    <subcellularLocation>
        <location evidence="2">Cell inner membrane</location>
        <topology evidence="2">Multi-pass membrane protein</topology>
    </subcellularLocation>
</comment>
<dbReference type="OrthoDB" id="9804645at2"/>
<dbReference type="InterPro" id="IPR004358">
    <property type="entry name" value="Sig_transdc_His_kin-like_C"/>
</dbReference>
<comment type="catalytic activity">
    <reaction evidence="1">
        <text>ATP + protein L-histidine = ADP + protein N-phospho-L-histidine.</text>
        <dbReference type="EC" id="2.7.13.3"/>
    </reaction>
</comment>
<gene>
    <name evidence="18" type="ORF">CLG96_15245</name>
</gene>
<keyword evidence="5" id="KW-0997">Cell inner membrane</keyword>
<dbReference type="InterPro" id="IPR050980">
    <property type="entry name" value="2C_sensor_his_kinase"/>
</dbReference>
<dbReference type="SMART" id="SM00388">
    <property type="entry name" value="HisKA"/>
    <property type="match status" value="1"/>
</dbReference>
<evidence type="ECO:0000256" key="13">
    <source>
        <dbReference type="ARBA" id="ARBA00023012"/>
    </source>
</evidence>
<evidence type="ECO:0000256" key="9">
    <source>
        <dbReference type="ARBA" id="ARBA00022741"/>
    </source>
</evidence>
<dbReference type="GO" id="GO:0005524">
    <property type="term" value="F:ATP binding"/>
    <property type="evidence" value="ECO:0007669"/>
    <property type="project" value="UniProtKB-KW"/>
</dbReference>
<keyword evidence="8 15" id="KW-0812">Transmembrane</keyword>
<dbReference type="PANTHER" id="PTHR44936:SF5">
    <property type="entry name" value="SENSOR HISTIDINE KINASE ENVZ"/>
    <property type="match status" value="1"/>
</dbReference>
<sequence length="449" mass="49895">MFRWRPGALPIFWQTLLLLFASLIVSQAVALTLLLSLDPPRPDFNRLSDVADALVQRMPDGGGERQRERRLEAVLQPTEPLPSDEMVSEPRFTRRLARRMEVDPARVRLYFEPDQRGGFPFRSHRHRMVPLRRGEPIFFNRVVAGLRTIDGGWRVVQTPPKPLIAPWQRGLILWFAVGAVALLPFAWLFARAISRPIRSFARAADRLGADPQAPSVPEEGPAELRMTAHALNRMQERLAQYVSERTAMIGAIAHDLRTPLARIAFRIEAAPEPVREKVQADIEQMRAMIAATIGFVRHSARPTDRRPLDLAALLRSIVEQDRDMGRDVSFSGEGPLMIAGDPLTLGRLFQNLIDNGVTYGGAVVIHAFQEGSRAIVTVADRGPGLLEELLDRVFQPFERADPSRNRETGGIGLGLTIARAIAEDHGGTLTLANRPGGGLEARCSFPRTG</sequence>
<reference evidence="18 19" key="1">
    <citation type="submission" date="2017-09" db="EMBL/GenBank/DDBJ databases">
        <title>Sphingomonas panjinensis sp.nov., isolated from oil-contaminated soil.</title>
        <authorList>
            <person name="Wang L."/>
            <person name="Chen L."/>
        </authorList>
    </citation>
    <scope>NUCLEOTIDE SEQUENCE [LARGE SCALE GENOMIC DNA]</scope>
    <source>
        <strain evidence="18 19">FW-11</strain>
    </source>
</reference>
<evidence type="ECO:0000313" key="18">
    <source>
        <dbReference type="EMBL" id="PTQ08550.1"/>
    </source>
</evidence>
<keyword evidence="6" id="KW-0597">Phosphoprotein</keyword>
<comment type="caution">
    <text evidence="18">The sequence shown here is derived from an EMBL/GenBank/DDBJ whole genome shotgun (WGS) entry which is preliminary data.</text>
</comment>
<keyword evidence="10 18" id="KW-0418">Kinase</keyword>